<dbReference type="Proteomes" id="UP001327225">
    <property type="component" value="Chromosome"/>
</dbReference>
<sequence length="114" mass="12379">MKLLRALVGSLLWVLAGILGLVGVVLCATLILLPVGIPVLMLARKLFAYSMVFFVPRKVRHPVEELGKSARSKGSDAVESVKDTDVDLSPARKRAGKLLKAGRSFLEAQRKRVA</sequence>
<organism evidence="1 2">
    <name type="scientific">Nocardioides bizhenqiangii</name>
    <dbReference type="NCBI Taxonomy" id="3095076"/>
    <lineage>
        <taxon>Bacteria</taxon>
        <taxon>Bacillati</taxon>
        <taxon>Actinomycetota</taxon>
        <taxon>Actinomycetes</taxon>
        <taxon>Propionibacteriales</taxon>
        <taxon>Nocardioidaceae</taxon>
        <taxon>Nocardioides</taxon>
    </lineage>
</organism>
<reference evidence="2" key="1">
    <citation type="submission" date="2023-12" db="EMBL/GenBank/DDBJ databases">
        <title>Novel species in genus Nocardioides.</title>
        <authorList>
            <person name="Zhou H."/>
        </authorList>
    </citation>
    <scope>NUCLEOTIDE SEQUENCE [LARGE SCALE GENOMIC DNA]</scope>
    <source>
        <strain evidence="2">HM61</strain>
    </source>
</reference>
<accession>A0ABZ0ZTF5</accession>
<gene>
    <name evidence="1" type="ORF">SHK19_04680</name>
</gene>
<proteinExistence type="predicted"/>
<evidence type="ECO:0000313" key="2">
    <source>
        <dbReference type="Proteomes" id="UP001327225"/>
    </source>
</evidence>
<dbReference type="EMBL" id="CP141059">
    <property type="protein sequence ID" value="WQQ27528.1"/>
    <property type="molecule type" value="Genomic_DNA"/>
</dbReference>
<protein>
    <recommendedName>
        <fullName evidence="3">DUF4229 domain-containing protein</fullName>
    </recommendedName>
</protein>
<evidence type="ECO:0000313" key="1">
    <source>
        <dbReference type="EMBL" id="WQQ27528.1"/>
    </source>
</evidence>
<evidence type="ECO:0008006" key="3">
    <source>
        <dbReference type="Google" id="ProtNLM"/>
    </source>
</evidence>
<keyword evidence="2" id="KW-1185">Reference proteome</keyword>
<dbReference type="RefSeq" id="WP_322937968.1">
    <property type="nucleotide sequence ID" value="NZ_CP141059.1"/>
</dbReference>
<name>A0ABZ0ZTF5_9ACTN</name>